<sequence length="608" mass="67278">MPFKSKLLTACAWAAPVLAAVIPHPQGRPAHADDTLLHLDVQHSYAQATFSVPCIGCLGRDHTDPNDESLILSFTSHAQDHACGSSNITLNGLHLPQEWNGDSASGSGSYLAQDAWLLRRDLDLEWKTACLHGTHETDTAQLLTLSIKAIDGKQLDTPSGFTISFKPHTSPPSLLRLESVPNPSASNKDVAESWREPPQALRLVVAENADSPAQAESLEDDVRQLKALEAELQVLQDLIAKQKKHIHSRLRKEAQSVSQELSDCDTISCIVKTIVDKAHGAWRIAYIRFQPNQKPTAMGRPEHAFAQVNDHVAQVAQLAQPPENGSRVAAAAAPQTYTAAAIHIDVFQVELPPRPTKESAFIVALEITFGILCCGCLFTAIRHKCSSLRTRTERAAAREERINARAYRRAARQHAWSTWWRNRWRGNWARRRDSERIADYEEKRALISEQESVLEDAMQEEIRQLRAAHDVVNDLVRDAEEGRNINHAPCVCQRHQSNVPCSPLSTASTYPPTSLPEIPSRPLSRTESLPSYRSGTPTEPPGYDSDQDMSEVVANGFHQYAAASTTSEVSSHWTPDSSVVDVSPRPSAETLRYPVSIYTLDEEESEAD</sequence>
<name>A0A9Q8Z3N9_CURCL</name>
<evidence type="ECO:0000313" key="5">
    <source>
        <dbReference type="Proteomes" id="UP001056012"/>
    </source>
</evidence>
<feature type="compositionally biased region" description="Low complexity" evidence="2">
    <location>
        <begin position="575"/>
        <end position="585"/>
    </location>
</feature>
<feature type="compositionally biased region" description="Polar residues" evidence="2">
    <location>
        <begin position="501"/>
        <end position="512"/>
    </location>
</feature>
<accession>A0A9Q8Z3N9</accession>
<reference evidence="4" key="1">
    <citation type="submission" date="2021-12" db="EMBL/GenBank/DDBJ databases">
        <title>Curvularia clavata genome.</title>
        <authorList>
            <person name="Cao Y."/>
        </authorList>
    </citation>
    <scope>NUCLEOTIDE SEQUENCE</scope>
    <source>
        <strain evidence="4">Yc1106</strain>
    </source>
</reference>
<keyword evidence="5" id="KW-1185">Reference proteome</keyword>
<dbReference type="EMBL" id="CP089275">
    <property type="protein sequence ID" value="USP75404.1"/>
    <property type="molecule type" value="Genomic_DNA"/>
</dbReference>
<keyword evidence="3" id="KW-0732">Signal</keyword>
<evidence type="ECO:0000256" key="1">
    <source>
        <dbReference type="SAM" id="Coils"/>
    </source>
</evidence>
<evidence type="ECO:0000256" key="2">
    <source>
        <dbReference type="SAM" id="MobiDB-lite"/>
    </source>
</evidence>
<dbReference type="Proteomes" id="UP001056012">
    <property type="component" value="Chromosome 2"/>
</dbReference>
<feature type="compositionally biased region" description="Polar residues" evidence="2">
    <location>
        <begin position="523"/>
        <end position="537"/>
    </location>
</feature>
<organism evidence="4 5">
    <name type="scientific">Curvularia clavata</name>
    <dbReference type="NCBI Taxonomy" id="95742"/>
    <lineage>
        <taxon>Eukaryota</taxon>
        <taxon>Fungi</taxon>
        <taxon>Dikarya</taxon>
        <taxon>Ascomycota</taxon>
        <taxon>Pezizomycotina</taxon>
        <taxon>Dothideomycetes</taxon>
        <taxon>Pleosporomycetidae</taxon>
        <taxon>Pleosporales</taxon>
        <taxon>Pleosporineae</taxon>
        <taxon>Pleosporaceae</taxon>
        <taxon>Curvularia</taxon>
    </lineage>
</organism>
<protein>
    <submittedName>
        <fullName evidence="4">Uncharacterized protein</fullName>
    </submittedName>
</protein>
<feature type="signal peptide" evidence="3">
    <location>
        <begin position="1"/>
        <end position="19"/>
    </location>
</feature>
<evidence type="ECO:0000313" key="4">
    <source>
        <dbReference type="EMBL" id="USP75404.1"/>
    </source>
</evidence>
<feature type="coiled-coil region" evidence="1">
    <location>
        <begin position="215"/>
        <end position="245"/>
    </location>
</feature>
<keyword evidence="1" id="KW-0175">Coiled coil</keyword>
<gene>
    <name evidence="4" type="ORF">yc1106_02678</name>
</gene>
<proteinExistence type="predicted"/>
<evidence type="ECO:0000256" key="3">
    <source>
        <dbReference type="SAM" id="SignalP"/>
    </source>
</evidence>
<feature type="region of interest" description="Disordered" evidence="2">
    <location>
        <begin position="564"/>
        <end position="585"/>
    </location>
</feature>
<feature type="region of interest" description="Disordered" evidence="2">
    <location>
        <begin position="501"/>
        <end position="552"/>
    </location>
</feature>
<feature type="compositionally biased region" description="Polar residues" evidence="2">
    <location>
        <begin position="564"/>
        <end position="574"/>
    </location>
</feature>
<feature type="chain" id="PRO_5040239493" evidence="3">
    <location>
        <begin position="20"/>
        <end position="608"/>
    </location>
</feature>
<dbReference type="AlphaFoldDB" id="A0A9Q8Z3N9"/>
<dbReference type="VEuPathDB" id="FungiDB:yc1106_02678"/>
<dbReference type="OrthoDB" id="4225201at2759"/>